<name>A0A375G2Y2_9BURK</name>
<comment type="caution">
    <text evidence="1">The sequence shown here is derived from an EMBL/GenBank/DDBJ whole genome shotgun (WGS) entry which is preliminary data.</text>
</comment>
<reference evidence="1" key="1">
    <citation type="submission" date="2018-01" db="EMBL/GenBank/DDBJ databases">
        <authorList>
            <person name="Clerissi C."/>
        </authorList>
    </citation>
    <scope>NUCLEOTIDE SEQUENCE</scope>
    <source>
        <strain evidence="1">Cupriavidus oxalaticus LMG 2235</strain>
    </source>
</reference>
<dbReference type="Proteomes" id="UP000256862">
    <property type="component" value="Chromosome CO2235"/>
</dbReference>
<sequence>MTLKGCVMLKKTAYRVNQIFQVAARKP</sequence>
<proteinExistence type="predicted"/>
<protein>
    <submittedName>
        <fullName evidence="1">Uncharacterized protein</fullName>
    </submittedName>
</protein>
<dbReference type="EMBL" id="OGUS01000117">
    <property type="protein sequence ID" value="SPC13102.1"/>
    <property type="molecule type" value="Genomic_DNA"/>
</dbReference>
<accession>A0A375G2Y2</accession>
<evidence type="ECO:0000313" key="1">
    <source>
        <dbReference type="EMBL" id="SPC13102.1"/>
    </source>
</evidence>
<dbReference type="AlphaFoldDB" id="A0A375G2Y2"/>
<gene>
    <name evidence="1" type="ORF">CO2235_170225</name>
</gene>
<organism evidence="1">
    <name type="scientific">Cupriavidus oxalaticus</name>
    <dbReference type="NCBI Taxonomy" id="96344"/>
    <lineage>
        <taxon>Bacteria</taxon>
        <taxon>Pseudomonadati</taxon>
        <taxon>Pseudomonadota</taxon>
        <taxon>Betaproteobacteria</taxon>
        <taxon>Burkholderiales</taxon>
        <taxon>Burkholderiaceae</taxon>
        <taxon>Cupriavidus</taxon>
    </lineage>
</organism>